<feature type="binding site" evidence="17">
    <location>
        <begin position="99"/>
        <end position="100"/>
    </location>
    <ligand>
        <name>ATP</name>
        <dbReference type="ChEBI" id="CHEBI:30616"/>
    </ligand>
</feature>
<keyword evidence="8 20" id="KW-0418">Kinase</keyword>
<protein>
    <submittedName>
        <fullName evidence="20">Diacylglycerol kinase</fullName>
    </submittedName>
</protein>
<evidence type="ECO:0000256" key="19">
    <source>
        <dbReference type="SAM" id="Phobius"/>
    </source>
</evidence>
<dbReference type="CDD" id="cd14265">
    <property type="entry name" value="UDPK_IM_like"/>
    <property type="match status" value="1"/>
</dbReference>
<dbReference type="PANTHER" id="PTHR34299:SF1">
    <property type="entry name" value="DIACYLGLYCEROL KINASE"/>
    <property type="match status" value="1"/>
</dbReference>
<dbReference type="PROSITE" id="PS01069">
    <property type="entry name" value="DAGK_PROKAR"/>
    <property type="match status" value="1"/>
</dbReference>
<evidence type="ECO:0000256" key="9">
    <source>
        <dbReference type="ARBA" id="ARBA00022840"/>
    </source>
</evidence>
<keyword evidence="9 17" id="KW-0067">ATP-binding</keyword>
<feature type="transmembrane region" description="Helical" evidence="19">
    <location>
        <begin position="62"/>
        <end position="80"/>
    </location>
</feature>
<keyword evidence="4" id="KW-0444">Lipid biosynthesis</keyword>
<dbReference type="OrthoDB" id="9789934at2"/>
<dbReference type="PANTHER" id="PTHR34299">
    <property type="entry name" value="DIACYLGLYCEROL KINASE"/>
    <property type="match status" value="1"/>
</dbReference>
<evidence type="ECO:0000256" key="6">
    <source>
        <dbReference type="ARBA" id="ARBA00022692"/>
    </source>
</evidence>
<evidence type="ECO:0000313" key="20">
    <source>
        <dbReference type="EMBL" id="OLN23394.1"/>
    </source>
</evidence>
<evidence type="ECO:0000256" key="8">
    <source>
        <dbReference type="ARBA" id="ARBA00022777"/>
    </source>
</evidence>
<evidence type="ECO:0000256" key="4">
    <source>
        <dbReference type="ARBA" id="ARBA00022516"/>
    </source>
</evidence>
<evidence type="ECO:0000256" key="13">
    <source>
        <dbReference type="ARBA" id="ARBA00023209"/>
    </source>
</evidence>
<evidence type="ECO:0000256" key="14">
    <source>
        <dbReference type="ARBA" id="ARBA00023264"/>
    </source>
</evidence>
<dbReference type="GO" id="GO:0005524">
    <property type="term" value="F:ATP binding"/>
    <property type="evidence" value="ECO:0007669"/>
    <property type="project" value="UniProtKB-KW"/>
</dbReference>
<evidence type="ECO:0000313" key="21">
    <source>
        <dbReference type="Proteomes" id="UP000185568"/>
    </source>
</evidence>
<keyword evidence="18" id="KW-0460">Magnesium</keyword>
<evidence type="ECO:0000256" key="5">
    <source>
        <dbReference type="ARBA" id="ARBA00022679"/>
    </source>
</evidence>
<keyword evidence="13" id="KW-0594">Phospholipid biosynthesis</keyword>
<feature type="binding site" evidence="17">
    <location>
        <position position="81"/>
    </location>
    <ligand>
        <name>ATP</name>
        <dbReference type="ChEBI" id="CHEBI:30616"/>
    </ligand>
</feature>
<dbReference type="GO" id="GO:0005886">
    <property type="term" value="C:plasma membrane"/>
    <property type="evidence" value="ECO:0007669"/>
    <property type="project" value="UniProtKB-SubCell"/>
</dbReference>
<keyword evidence="11" id="KW-0443">Lipid metabolism</keyword>
<dbReference type="Gene3D" id="1.10.287.3610">
    <property type="match status" value="1"/>
</dbReference>
<comment type="similarity">
    <text evidence="2">Belongs to the bacterial diacylglycerol kinase family.</text>
</comment>
<feature type="binding site" evidence="17">
    <location>
        <position position="15"/>
    </location>
    <ligand>
        <name>ATP</name>
        <dbReference type="ChEBI" id="CHEBI:30616"/>
    </ligand>
</feature>
<keyword evidence="5" id="KW-0808">Transferase</keyword>
<reference evidence="20 21" key="1">
    <citation type="submission" date="2016-12" db="EMBL/GenBank/DDBJ databases">
        <title>Domibacillus antri genome sequencing.</title>
        <authorList>
            <person name="Verma A."/>
            <person name="Krishnamurthi S."/>
        </authorList>
    </citation>
    <scope>NUCLEOTIDE SEQUENCE [LARGE SCALE GENOMIC DNA]</scope>
    <source>
        <strain evidence="20 21">XD80</strain>
    </source>
</reference>
<dbReference type="EMBL" id="MSDU01000008">
    <property type="protein sequence ID" value="OLN23394.1"/>
    <property type="molecule type" value="Genomic_DNA"/>
</dbReference>
<evidence type="ECO:0000256" key="12">
    <source>
        <dbReference type="ARBA" id="ARBA00023136"/>
    </source>
</evidence>
<evidence type="ECO:0000256" key="10">
    <source>
        <dbReference type="ARBA" id="ARBA00022989"/>
    </source>
</evidence>
<keyword evidence="14" id="KW-1208">Phospholipid metabolism</keyword>
<dbReference type="GO" id="GO:0046872">
    <property type="term" value="F:metal ion binding"/>
    <property type="evidence" value="ECO:0007669"/>
    <property type="project" value="UniProtKB-KW"/>
</dbReference>
<evidence type="ECO:0000256" key="17">
    <source>
        <dbReference type="PIRSR" id="PIRSR600829-3"/>
    </source>
</evidence>
<accession>A0A1Q8Q7S8</accession>
<dbReference type="RefSeq" id="WP_075397686.1">
    <property type="nucleotide sequence ID" value="NZ_MSDU01000008.1"/>
</dbReference>
<sequence length="125" mass="13560">MRSDLKDKRTYSARRLTASFRFAGNGLKMAFREPNMRIHLAAGAIVSAAGFILSLSRMEWCILILVIAGMLALETVNTAIEKTVDLVTEEYKPLAGMAKDLAAGAVLLFACAAVIIGMIIFIPKL</sequence>
<dbReference type="InterPro" id="IPR036945">
    <property type="entry name" value="DAGK_sf"/>
</dbReference>
<keyword evidence="10 19" id="KW-1133">Transmembrane helix</keyword>
<evidence type="ECO:0000256" key="11">
    <source>
        <dbReference type="ARBA" id="ARBA00023098"/>
    </source>
</evidence>
<feature type="binding site" evidence="17">
    <location>
        <position position="33"/>
    </location>
    <ligand>
        <name>ATP</name>
        <dbReference type="ChEBI" id="CHEBI:30616"/>
    </ligand>
</feature>
<evidence type="ECO:0000256" key="1">
    <source>
        <dbReference type="ARBA" id="ARBA00004651"/>
    </source>
</evidence>
<comment type="caution">
    <text evidence="20">The sequence shown here is derived from an EMBL/GenBank/DDBJ whole genome shotgun (WGS) entry which is preliminary data.</text>
</comment>
<comment type="subcellular location">
    <subcellularLocation>
        <location evidence="1">Cell membrane</location>
        <topology evidence="1">Multi-pass membrane protein</topology>
    </subcellularLocation>
</comment>
<dbReference type="Proteomes" id="UP000185568">
    <property type="component" value="Unassembled WGS sequence"/>
</dbReference>
<evidence type="ECO:0000256" key="2">
    <source>
        <dbReference type="ARBA" id="ARBA00005967"/>
    </source>
</evidence>
<feature type="binding site" evidence="16">
    <location>
        <position position="74"/>
    </location>
    <ligand>
        <name>substrate</name>
    </ligand>
</feature>
<keyword evidence="21" id="KW-1185">Reference proteome</keyword>
<feature type="transmembrane region" description="Helical" evidence="19">
    <location>
        <begin position="101"/>
        <end position="122"/>
    </location>
</feature>
<feature type="binding site" evidence="18">
    <location>
        <position position="81"/>
    </location>
    <ligand>
        <name>a divalent metal cation</name>
        <dbReference type="ChEBI" id="CHEBI:60240"/>
    </ligand>
</feature>
<proteinExistence type="inferred from homology"/>
<dbReference type="InterPro" id="IPR000829">
    <property type="entry name" value="DAGK"/>
</dbReference>
<dbReference type="Pfam" id="PF01219">
    <property type="entry name" value="DAGK_prokar"/>
    <property type="match status" value="1"/>
</dbReference>
<name>A0A1Q8Q7S8_9BACI</name>
<dbReference type="GO" id="GO:0008654">
    <property type="term" value="P:phospholipid biosynthetic process"/>
    <property type="evidence" value="ECO:0007669"/>
    <property type="project" value="UniProtKB-KW"/>
</dbReference>
<keyword evidence="12 19" id="KW-0472">Membrane</keyword>
<feature type="binding site" evidence="18">
    <location>
        <position position="33"/>
    </location>
    <ligand>
        <name>a divalent metal cation</name>
        <dbReference type="ChEBI" id="CHEBI:60240"/>
    </ligand>
</feature>
<keyword evidence="6 19" id="KW-0812">Transmembrane</keyword>
<dbReference type="GO" id="GO:0016301">
    <property type="term" value="F:kinase activity"/>
    <property type="evidence" value="ECO:0007669"/>
    <property type="project" value="UniProtKB-KW"/>
</dbReference>
<keyword evidence="18" id="KW-0479">Metal-binding</keyword>
<feature type="transmembrane region" description="Helical" evidence="19">
    <location>
        <begin position="38"/>
        <end position="56"/>
    </location>
</feature>
<dbReference type="STRING" id="1714264.BTO30_05375"/>
<feature type="binding site" evidence="16">
    <location>
        <position position="15"/>
    </location>
    <ligand>
        <name>substrate</name>
    </ligand>
</feature>
<evidence type="ECO:0000256" key="18">
    <source>
        <dbReference type="PIRSR" id="PIRSR600829-4"/>
    </source>
</evidence>
<gene>
    <name evidence="20" type="ORF">BTO30_05375</name>
</gene>
<evidence type="ECO:0000256" key="3">
    <source>
        <dbReference type="ARBA" id="ARBA00022475"/>
    </source>
</evidence>
<evidence type="ECO:0000256" key="7">
    <source>
        <dbReference type="ARBA" id="ARBA00022741"/>
    </source>
</evidence>
<keyword evidence="7 17" id="KW-0547">Nucleotide-binding</keyword>
<evidence type="ECO:0000256" key="15">
    <source>
        <dbReference type="PIRSR" id="PIRSR600829-1"/>
    </source>
</evidence>
<keyword evidence="3" id="KW-1003">Cell membrane</keyword>
<comment type="cofactor">
    <cofactor evidence="18">
        <name>Mg(2+)</name>
        <dbReference type="ChEBI" id="CHEBI:18420"/>
    </cofactor>
    <text evidence="18">Mn(2+), Zn(2+), Cd(2+) and Co(2+) support activity to lesser extents.</text>
</comment>
<dbReference type="AlphaFoldDB" id="A0A1Q8Q7S8"/>
<organism evidence="20 21">
    <name type="scientific">Domibacillus antri</name>
    <dbReference type="NCBI Taxonomy" id="1714264"/>
    <lineage>
        <taxon>Bacteria</taxon>
        <taxon>Bacillati</taxon>
        <taxon>Bacillota</taxon>
        <taxon>Bacilli</taxon>
        <taxon>Bacillales</taxon>
        <taxon>Bacillaceae</taxon>
        <taxon>Domibacillus</taxon>
    </lineage>
</organism>
<evidence type="ECO:0000256" key="16">
    <source>
        <dbReference type="PIRSR" id="PIRSR600829-2"/>
    </source>
</evidence>
<dbReference type="InterPro" id="IPR033717">
    <property type="entry name" value="UDPK"/>
</dbReference>
<feature type="active site" description="Proton acceptor" evidence="15">
    <location>
        <position position="74"/>
    </location>
</feature>